<sequence>MASARASERGPASVEPEPGYAPRLFHYFTASGIEKVCPAPADLIRRIGNEVFCILLSKLLALLLGYVPSIGNIAREKWSAMVSMFQGWRARPSRCRHCGTTPCQVKMKCLWMPSGPRKRSKANFTERSKAMMLFSYGLELSVQLTKELPQDDLYWQRKFCDQFEEKHMVLFPLCIQRQVNLWYPVPP</sequence>
<reference evidence="1 2" key="1">
    <citation type="journal article" date="2017" name="Nat. Ecol. Evol.">
        <title>Scallop genome provides insights into evolution of bilaterian karyotype and development.</title>
        <authorList>
            <person name="Wang S."/>
            <person name="Zhang J."/>
            <person name="Jiao W."/>
            <person name="Li J."/>
            <person name="Xun X."/>
            <person name="Sun Y."/>
            <person name="Guo X."/>
            <person name="Huan P."/>
            <person name="Dong B."/>
            <person name="Zhang L."/>
            <person name="Hu X."/>
            <person name="Sun X."/>
            <person name="Wang J."/>
            <person name="Zhao C."/>
            <person name="Wang Y."/>
            <person name="Wang D."/>
            <person name="Huang X."/>
            <person name="Wang R."/>
            <person name="Lv J."/>
            <person name="Li Y."/>
            <person name="Zhang Z."/>
            <person name="Liu B."/>
            <person name="Lu W."/>
            <person name="Hui Y."/>
            <person name="Liang J."/>
            <person name="Zhou Z."/>
            <person name="Hou R."/>
            <person name="Li X."/>
            <person name="Liu Y."/>
            <person name="Li H."/>
            <person name="Ning X."/>
            <person name="Lin Y."/>
            <person name="Zhao L."/>
            <person name="Xing Q."/>
            <person name="Dou J."/>
            <person name="Li Y."/>
            <person name="Mao J."/>
            <person name="Guo H."/>
            <person name="Dou H."/>
            <person name="Li T."/>
            <person name="Mu C."/>
            <person name="Jiang W."/>
            <person name="Fu Q."/>
            <person name="Fu X."/>
            <person name="Miao Y."/>
            <person name="Liu J."/>
            <person name="Yu Q."/>
            <person name="Li R."/>
            <person name="Liao H."/>
            <person name="Li X."/>
            <person name="Kong Y."/>
            <person name="Jiang Z."/>
            <person name="Chourrout D."/>
            <person name="Li R."/>
            <person name="Bao Z."/>
        </authorList>
    </citation>
    <scope>NUCLEOTIDE SEQUENCE [LARGE SCALE GENOMIC DNA]</scope>
    <source>
        <strain evidence="1 2">PY_sf001</strain>
    </source>
</reference>
<keyword evidence="2" id="KW-1185">Reference proteome</keyword>
<dbReference type="EMBL" id="NEDP02005592">
    <property type="protein sequence ID" value="OWF37295.1"/>
    <property type="molecule type" value="Genomic_DNA"/>
</dbReference>
<dbReference type="Proteomes" id="UP000242188">
    <property type="component" value="Unassembled WGS sequence"/>
</dbReference>
<name>A0A210PLD6_MIZYE</name>
<comment type="caution">
    <text evidence="1">The sequence shown here is derived from an EMBL/GenBank/DDBJ whole genome shotgun (WGS) entry which is preliminary data.</text>
</comment>
<proteinExistence type="predicted"/>
<dbReference type="AlphaFoldDB" id="A0A210PLD6"/>
<dbReference type="OrthoDB" id="10315268at2759"/>
<gene>
    <name evidence="1" type="ORF">KP79_PYT12682</name>
</gene>
<evidence type="ECO:0000313" key="1">
    <source>
        <dbReference type="EMBL" id="OWF37295.1"/>
    </source>
</evidence>
<evidence type="ECO:0000313" key="2">
    <source>
        <dbReference type="Proteomes" id="UP000242188"/>
    </source>
</evidence>
<accession>A0A210PLD6</accession>
<organism evidence="1 2">
    <name type="scientific">Mizuhopecten yessoensis</name>
    <name type="common">Japanese scallop</name>
    <name type="synonym">Patinopecten yessoensis</name>
    <dbReference type="NCBI Taxonomy" id="6573"/>
    <lineage>
        <taxon>Eukaryota</taxon>
        <taxon>Metazoa</taxon>
        <taxon>Spiralia</taxon>
        <taxon>Lophotrochozoa</taxon>
        <taxon>Mollusca</taxon>
        <taxon>Bivalvia</taxon>
        <taxon>Autobranchia</taxon>
        <taxon>Pteriomorphia</taxon>
        <taxon>Pectinida</taxon>
        <taxon>Pectinoidea</taxon>
        <taxon>Pectinidae</taxon>
        <taxon>Mizuhopecten</taxon>
    </lineage>
</organism>
<protein>
    <submittedName>
        <fullName evidence="1">Uncharacterized protein</fullName>
    </submittedName>
</protein>